<feature type="transmembrane region" description="Helical" evidence="1">
    <location>
        <begin position="213"/>
        <end position="230"/>
    </location>
</feature>
<proteinExistence type="predicted"/>
<sequence>MQPSSYLRQGDIGRTTLLRVAYTLLSYTVGGGIMAVAILMISLDAMGIGMGSSILETLNENRPVELVRAFGWAHLALTAALGICVRTFHRRTLRSVLFGARVRGWLWASSLMAALGGVTGLWGIAWLVGHAGPLAMSSSVVLALLSTLVVAASMEGFRGYLLQSISARCSGWRLAGYPVGPWLAAFGAVLPVGAIVLAILLDADIPSPGAAILVYYVVGAGVLPALLMIADDRIERAVALHTAINASIAVAVIGGLEWISGWAVIATVTAIGGTAGLLYRSGVTSPRHLGAALKESFVRTSPVGLETRLEETGECRNCGTPLVGRYCHLCGQRHRNQEPSIRLLLQRFVDHVFEVDSRIQRTLRLLFFAPGALSAHYFAGRRADFIPPIRLYLVSSFAFFLLFTAFVPDWTNEADTETIEVQVRRSTLDSLYARHISVDTLLHRARFIGDAAEDSLPVADETDEDDVRERAAERLGESAPPALRDSLLVIDVRGDSLVLLEVEGLPESGVEAELIRRGKGSSDERVKLIVRQSTADSVAKGVLGPAFLVPQAIDIGPADDTLQSGGSARDASSAASQWERRLKPLEDSLVGEIAVERVLADTALVLTVTRSMLMASADRERGPSVTAETIMTNGEEAEGMDDTEALETLLQNAAKVMFVLVPAFALILSLIYLREPYAHHVIFSLHLHSFIFAVVSLEFALELLEIGSSILIPARIVIYGGVFVYLVAALRRAYGGGWVRVTMTAILVANLYFIVGTFVFGTAVGVLQNAESYLPSFLV</sequence>
<feature type="transmembrane region" description="Helical" evidence="1">
    <location>
        <begin position="182"/>
        <end position="201"/>
    </location>
</feature>
<dbReference type="Pfam" id="PF12412">
    <property type="entry name" value="DUF3667"/>
    <property type="match status" value="1"/>
</dbReference>
<accession>A0A2A8CTT8</accession>
<feature type="transmembrane region" description="Helical" evidence="1">
    <location>
        <begin position="685"/>
        <end position="704"/>
    </location>
</feature>
<feature type="transmembrane region" description="Helical" evidence="1">
    <location>
        <begin position="140"/>
        <end position="161"/>
    </location>
</feature>
<dbReference type="EMBL" id="PDEQ01000012">
    <property type="protein sequence ID" value="PEN11109.1"/>
    <property type="molecule type" value="Genomic_DNA"/>
</dbReference>
<gene>
    <name evidence="2" type="ORF">CRI94_16955</name>
</gene>
<feature type="transmembrane region" description="Helical" evidence="1">
    <location>
        <begin position="391"/>
        <end position="410"/>
    </location>
</feature>
<keyword evidence="1" id="KW-0472">Membrane</keyword>
<feature type="transmembrane region" description="Helical" evidence="1">
    <location>
        <begin position="262"/>
        <end position="279"/>
    </location>
</feature>
<feature type="transmembrane region" description="Helical" evidence="1">
    <location>
        <begin position="237"/>
        <end position="256"/>
    </location>
</feature>
<keyword evidence="1" id="KW-0812">Transmembrane</keyword>
<dbReference type="Proteomes" id="UP000220102">
    <property type="component" value="Unassembled WGS sequence"/>
</dbReference>
<protein>
    <recommendedName>
        <fullName evidence="4">DUF3667 domain-containing protein</fullName>
    </recommendedName>
</protein>
<feature type="transmembrane region" description="Helical" evidence="1">
    <location>
        <begin position="66"/>
        <end position="85"/>
    </location>
</feature>
<dbReference type="InterPro" id="IPR022134">
    <property type="entry name" value="DUF3667"/>
</dbReference>
<name>A0A2A8CTT8_9BACT</name>
<dbReference type="AlphaFoldDB" id="A0A2A8CTT8"/>
<evidence type="ECO:0000313" key="3">
    <source>
        <dbReference type="Proteomes" id="UP000220102"/>
    </source>
</evidence>
<dbReference type="RefSeq" id="WP_098079059.1">
    <property type="nucleotide sequence ID" value="NZ_PDEQ01000012.1"/>
</dbReference>
<evidence type="ECO:0008006" key="4">
    <source>
        <dbReference type="Google" id="ProtNLM"/>
    </source>
</evidence>
<keyword evidence="3" id="KW-1185">Reference proteome</keyword>
<organism evidence="2 3">
    <name type="scientific">Longibacter salinarum</name>
    <dbReference type="NCBI Taxonomy" id="1850348"/>
    <lineage>
        <taxon>Bacteria</taxon>
        <taxon>Pseudomonadati</taxon>
        <taxon>Rhodothermota</taxon>
        <taxon>Rhodothermia</taxon>
        <taxon>Rhodothermales</taxon>
        <taxon>Salisaetaceae</taxon>
        <taxon>Longibacter</taxon>
    </lineage>
</organism>
<keyword evidence="1" id="KW-1133">Transmembrane helix</keyword>
<feature type="transmembrane region" description="Helical" evidence="1">
    <location>
        <begin position="21"/>
        <end position="46"/>
    </location>
</feature>
<dbReference type="OrthoDB" id="675873at2"/>
<feature type="transmembrane region" description="Helical" evidence="1">
    <location>
        <begin position="710"/>
        <end position="730"/>
    </location>
</feature>
<evidence type="ECO:0000313" key="2">
    <source>
        <dbReference type="EMBL" id="PEN11109.1"/>
    </source>
</evidence>
<reference evidence="2 3" key="1">
    <citation type="submission" date="2017-10" db="EMBL/GenBank/DDBJ databases">
        <title>Draft genome of Longibacter Salinarum.</title>
        <authorList>
            <person name="Goh K.M."/>
            <person name="Shamsir M.S."/>
            <person name="Lim S.W."/>
        </authorList>
    </citation>
    <scope>NUCLEOTIDE SEQUENCE [LARGE SCALE GENOMIC DNA]</scope>
    <source>
        <strain evidence="2 3">KCTC 52045</strain>
    </source>
</reference>
<evidence type="ECO:0000256" key="1">
    <source>
        <dbReference type="SAM" id="Phobius"/>
    </source>
</evidence>
<feature type="transmembrane region" description="Helical" evidence="1">
    <location>
        <begin position="105"/>
        <end position="128"/>
    </location>
</feature>
<feature type="transmembrane region" description="Helical" evidence="1">
    <location>
        <begin position="742"/>
        <end position="767"/>
    </location>
</feature>
<comment type="caution">
    <text evidence="2">The sequence shown here is derived from an EMBL/GenBank/DDBJ whole genome shotgun (WGS) entry which is preliminary data.</text>
</comment>
<feature type="transmembrane region" description="Helical" evidence="1">
    <location>
        <begin position="656"/>
        <end position="673"/>
    </location>
</feature>